<dbReference type="InterPro" id="IPR036915">
    <property type="entry name" value="Cyclin-like_sf"/>
</dbReference>
<dbReference type="CDD" id="cd20557">
    <property type="entry name" value="CYCLIN_ScPCL1-like"/>
    <property type="match status" value="1"/>
</dbReference>
<gene>
    <name evidence="2" type="ORF">K7432_016579</name>
</gene>
<dbReference type="PANTHER" id="PTHR15615">
    <property type="match status" value="1"/>
</dbReference>
<protein>
    <recommendedName>
        <fullName evidence="4">Cyclin</fullName>
    </recommendedName>
</protein>
<dbReference type="InterPro" id="IPR013922">
    <property type="entry name" value="Cyclin_PHO80-like"/>
</dbReference>
<dbReference type="Proteomes" id="UP001479436">
    <property type="component" value="Unassembled WGS sequence"/>
</dbReference>
<evidence type="ECO:0000313" key="2">
    <source>
        <dbReference type="EMBL" id="KAK9759916.1"/>
    </source>
</evidence>
<reference evidence="2 3" key="1">
    <citation type="submission" date="2023-04" db="EMBL/GenBank/DDBJ databases">
        <title>Genome of Basidiobolus ranarum AG-B5.</title>
        <authorList>
            <person name="Stajich J.E."/>
            <person name="Carter-House D."/>
            <person name="Gryganskyi A."/>
        </authorList>
    </citation>
    <scope>NUCLEOTIDE SEQUENCE [LARGE SCALE GENOMIC DNA]</scope>
    <source>
        <strain evidence="2 3">AG-B5</strain>
    </source>
</reference>
<evidence type="ECO:0008006" key="4">
    <source>
        <dbReference type="Google" id="ProtNLM"/>
    </source>
</evidence>
<accession>A0ABR2WEM3</accession>
<name>A0ABR2WEM3_9FUNG</name>
<evidence type="ECO:0000256" key="1">
    <source>
        <dbReference type="SAM" id="MobiDB-lite"/>
    </source>
</evidence>
<proteinExistence type="predicted"/>
<evidence type="ECO:0000313" key="3">
    <source>
        <dbReference type="Proteomes" id="UP001479436"/>
    </source>
</evidence>
<dbReference type="Pfam" id="PF08613">
    <property type="entry name" value="Cyclin"/>
    <property type="match status" value="1"/>
</dbReference>
<dbReference type="SUPFAM" id="SSF47954">
    <property type="entry name" value="Cyclin-like"/>
    <property type="match status" value="1"/>
</dbReference>
<dbReference type="Gene3D" id="1.10.472.10">
    <property type="entry name" value="Cyclin-like"/>
    <property type="match status" value="1"/>
</dbReference>
<dbReference type="PANTHER" id="PTHR15615:SF27">
    <property type="entry name" value="PHO85 CYCLIN CLG1"/>
    <property type="match status" value="1"/>
</dbReference>
<feature type="region of interest" description="Disordered" evidence="1">
    <location>
        <begin position="244"/>
        <end position="267"/>
    </location>
</feature>
<dbReference type="EMBL" id="JASJQH010002833">
    <property type="protein sequence ID" value="KAK9759916.1"/>
    <property type="molecule type" value="Genomic_DNA"/>
</dbReference>
<keyword evidence="3" id="KW-1185">Reference proteome</keyword>
<comment type="caution">
    <text evidence="2">The sequence shown here is derived from an EMBL/GenBank/DDBJ whole genome shotgun (WGS) entry which is preliminary data.</text>
</comment>
<sequence>MSTLDSLFFWSGHTSKANGVSNRSNLGYIPFPPHLTSQHQLPALQCSGMVKRQVPIQHTSGSSVPSLEDHPDITGLIADVVYNTIHGSNTWGSYSASPSFRNYAKELMRKLYISSASILLSVKYLHQYRIINPMVKFEDGHEYLLFTVALITAAKFHDDLVYTNKTWSETSGFPLQVLNFVEIEFLAALRYDLYVSSKNYNQWLNTLQHNLGNAAHARAWDAQPTQAPCGCHLTARNELVACGKHSHSRNRPHEHFPRHQPLQSYLL</sequence>
<organism evidence="2 3">
    <name type="scientific">Basidiobolus ranarum</name>
    <dbReference type="NCBI Taxonomy" id="34480"/>
    <lineage>
        <taxon>Eukaryota</taxon>
        <taxon>Fungi</taxon>
        <taxon>Fungi incertae sedis</taxon>
        <taxon>Zoopagomycota</taxon>
        <taxon>Entomophthoromycotina</taxon>
        <taxon>Basidiobolomycetes</taxon>
        <taxon>Basidiobolales</taxon>
        <taxon>Basidiobolaceae</taxon>
        <taxon>Basidiobolus</taxon>
    </lineage>
</organism>